<evidence type="ECO:0000313" key="2">
    <source>
        <dbReference type="Proteomes" id="UP000003741"/>
    </source>
</evidence>
<reference evidence="1 2" key="1">
    <citation type="submission" date="2012-02" db="EMBL/GenBank/DDBJ databases">
        <title>The Genome Sequence of Bacteroides cellulosilyticus CL02T12C19.</title>
        <authorList>
            <consortium name="The Broad Institute Genome Sequencing Platform"/>
            <person name="Earl A."/>
            <person name="Ward D."/>
            <person name="Feldgarden M."/>
            <person name="Gevers D."/>
            <person name="Zitomersky N.L."/>
            <person name="Coyne M.J."/>
            <person name="Comstock L.E."/>
            <person name="Young S.K."/>
            <person name="Zeng Q."/>
            <person name="Gargeya S."/>
            <person name="Fitzgerald M."/>
            <person name="Haas B."/>
            <person name="Abouelleil A."/>
            <person name="Alvarado L."/>
            <person name="Arachchi H.M."/>
            <person name="Berlin A."/>
            <person name="Chapman S.B."/>
            <person name="Gearin G."/>
            <person name="Goldberg J."/>
            <person name="Griggs A."/>
            <person name="Gujja S."/>
            <person name="Hansen M."/>
            <person name="Heiman D."/>
            <person name="Howarth C."/>
            <person name="Larimer J."/>
            <person name="Lui A."/>
            <person name="MacDonald P.J.P."/>
            <person name="McCowen C."/>
            <person name="Montmayeur A."/>
            <person name="Murphy C."/>
            <person name="Neiman D."/>
            <person name="Pearson M."/>
            <person name="Priest M."/>
            <person name="Roberts A."/>
            <person name="Saif S."/>
            <person name="Shea T."/>
            <person name="Sisk P."/>
            <person name="Stolte C."/>
            <person name="Sykes S."/>
            <person name="Wortman J."/>
            <person name="Nusbaum C."/>
            <person name="Birren B."/>
        </authorList>
    </citation>
    <scope>NUCLEOTIDE SEQUENCE [LARGE SCALE GENOMIC DNA]</scope>
    <source>
        <strain evidence="1 2">CL02T12C19</strain>
    </source>
</reference>
<dbReference type="EMBL" id="AGXG01000084">
    <property type="protein sequence ID" value="EIY27129.1"/>
    <property type="molecule type" value="Genomic_DNA"/>
</dbReference>
<accession>I9F2J4</accession>
<comment type="caution">
    <text evidence="1">The sequence shown here is derived from an EMBL/GenBank/DDBJ whole genome shotgun (WGS) entry which is preliminary data.</text>
</comment>
<gene>
    <name evidence="1" type="ORF">HMPREF1062_03843</name>
</gene>
<name>I9F2J4_9BACE</name>
<sequence>MTTYIIESPFGETHKLEIVKTENCYRVFVDGWVDDTVLTEEELLRELENPTF</sequence>
<proteinExistence type="predicted"/>
<evidence type="ECO:0000313" key="1">
    <source>
        <dbReference type="EMBL" id="EIY27129.1"/>
    </source>
</evidence>
<protein>
    <submittedName>
        <fullName evidence="1">Uncharacterized protein</fullName>
    </submittedName>
</protein>
<dbReference type="AlphaFoldDB" id="I9F2J4"/>
<dbReference type="Proteomes" id="UP000003741">
    <property type="component" value="Unassembled WGS sequence"/>
</dbReference>
<keyword evidence="2" id="KW-1185">Reference proteome</keyword>
<dbReference type="HOGENOM" id="CLU_3076651_0_0_10"/>
<organism evidence="1 2">
    <name type="scientific">Bacteroides cellulosilyticus CL02T12C19</name>
    <dbReference type="NCBI Taxonomy" id="997874"/>
    <lineage>
        <taxon>Bacteria</taxon>
        <taxon>Pseudomonadati</taxon>
        <taxon>Bacteroidota</taxon>
        <taxon>Bacteroidia</taxon>
        <taxon>Bacteroidales</taxon>
        <taxon>Bacteroidaceae</taxon>
        <taxon>Bacteroides</taxon>
    </lineage>
</organism>